<evidence type="ECO:0000313" key="3">
    <source>
        <dbReference type="Proteomes" id="UP000630353"/>
    </source>
</evidence>
<dbReference type="GO" id="GO:0016491">
    <property type="term" value="F:oxidoreductase activity"/>
    <property type="evidence" value="ECO:0007669"/>
    <property type="project" value="InterPro"/>
</dbReference>
<dbReference type="SUPFAM" id="SSF52218">
    <property type="entry name" value="Flavoproteins"/>
    <property type="match status" value="1"/>
</dbReference>
<dbReference type="InterPro" id="IPR050712">
    <property type="entry name" value="NAD(P)H-dep_reductase"/>
</dbReference>
<dbReference type="GO" id="GO:0005829">
    <property type="term" value="C:cytosol"/>
    <property type="evidence" value="ECO:0007669"/>
    <property type="project" value="TreeGrafter"/>
</dbReference>
<organism evidence="2 3">
    <name type="scientific">Thalassobaculum fulvum</name>
    <dbReference type="NCBI Taxonomy" id="1633335"/>
    <lineage>
        <taxon>Bacteria</taxon>
        <taxon>Pseudomonadati</taxon>
        <taxon>Pseudomonadota</taxon>
        <taxon>Alphaproteobacteria</taxon>
        <taxon>Rhodospirillales</taxon>
        <taxon>Thalassobaculaceae</taxon>
        <taxon>Thalassobaculum</taxon>
    </lineage>
</organism>
<reference evidence="2" key="1">
    <citation type="journal article" date="2014" name="Int. J. Syst. Evol. Microbiol.">
        <title>Complete genome sequence of Corynebacterium casei LMG S-19264T (=DSM 44701T), isolated from a smear-ripened cheese.</title>
        <authorList>
            <consortium name="US DOE Joint Genome Institute (JGI-PGF)"/>
            <person name="Walter F."/>
            <person name="Albersmeier A."/>
            <person name="Kalinowski J."/>
            <person name="Ruckert C."/>
        </authorList>
    </citation>
    <scope>NUCLEOTIDE SEQUENCE</scope>
    <source>
        <strain evidence="2">KCTC 42651</strain>
    </source>
</reference>
<dbReference type="RefSeq" id="WP_189990914.1">
    <property type="nucleotide sequence ID" value="NZ_BMZS01000006.1"/>
</dbReference>
<sequence>MNPSPSPAGATIDAAPIDVAPIDVAVIYGSAREGRLCDTVAGWTIARIEAAGGFAVDVLDPADADVARGIDGKDPAARATLRARIARADAYVVVSPEYNHSFPAPLKALIDSAKQEWEAKPVAFVSYGGVSGGLRAVEHLRHVFAELHAVGTRDGVAFANAAGQFGDGRLRNPEGAEKAAATMLARLSWWASALRRAREFTPYAKAVA</sequence>
<dbReference type="PANTHER" id="PTHR30543">
    <property type="entry name" value="CHROMATE REDUCTASE"/>
    <property type="match status" value="1"/>
</dbReference>
<protein>
    <submittedName>
        <fullName evidence="2">FMN reductase</fullName>
    </submittedName>
</protein>
<dbReference type="InterPro" id="IPR005025">
    <property type="entry name" value="FMN_Rdtase-like_dom"/>
</dbReference>
<dbReference type="AlphaFoldDB" id="A0A918XSV3"/>
<feature type="domain" description="NADPH-dependent FMN reductase-like" evidence="1">
    <location>
        <begin position="23"/>
        <end position="161"/>
    </location>
</feature>
<dbReference type="Gene3D" id="3.40.50.360">
    <property type="match status" value="1"/>
</dbReference>
<dbReference type="Pfam" id="PF03358">
    <property type="entry name" value="FMN_red"/>
    <property type="match status" value="1"/>
</dbReference>
<comment type="caution">
    <text evidence="2">The sequence shown here is derived from an EMBL/GenBank/DDBJ whole genome shotgun (WGS) entry which is preliminary data.</text>
</comment>
<dbReference type="PANTHER" id="PTHR30543:SF21">
    <property type="entry name" value="NAD(P)H-DEPENDENT FMN REDUCTASE LOT6"/>
    <property type="match status" value="1"/>
</dbReference>
<keyword evidence="3" id="KW-1185">Reference proteome</keyword>
<dbReference type="GO" id="GO:0010181">
    <property type="term" value="F:FMN binding"/>
    <property type="evidence" value="ECO:0007669"/>
    <property type="project" value="TreeGrafter"/>
</dbReference>
<name>A0A918XSV3_9PROT</name>
<reference evidence="2" key="2">
    <citation type="submission" date="2020-09" db="EMBL/GenBank/DDBJ databases">
        <authorList>
            <person name="Sun Q."/>
            <person name="Kim S."/>
        </authorList>
    </citation>
    <scope>NUCLEOTIDE SEQUENCE</scope>
    <source>
        <strain evidence="2">KCTC 42651</strain>
    </source>
</reference>
<proteinExistence type="predicted"/>
<accession>A0A918XSV3</accession>
<gene>
    <name evidence="2" type="ORF">GCM10017083_29660</name>
</gene>
<evidence type="ECO:0000313" key="2">
    <source>
        <dbReference type="EMBL" id="GHD53223.1"/>
    </source>
</evidence>
<dbReference type="InterPro" id="IPR029039">
    <property type="entry name" value="Flavoprotein-like_sf"/>
</dbReference>
<dbReference type="EMBL" id="BMZS01000006">
    <property type="protein sequence ID" value="GHD53223.1"/>
    <property type="molecule type" value="Genomic_DNA"/>
</dbReference>
<dbReference type="Proteomes" id="UP000630353">
    <property type="component" value="Unassembled WGS sequence"/>
</dbReference>
<evidence type="ECO:0000259" key="1">
    <source>
        <dbReference type="Pfam" id="PF03358"/>
    </source>
</evidence>